<keyword evidence="2" id="KW-0472">Membrane</keyword>
<feature type="region of interest" description="Disordered" evidence="1">
    <location>
        <begin position="156"/>
        <end position="194"/>
    </location>
</feature>
<reference evidence="5 6" key="1">
    <citation type="submission" date="2021-03" db="EMBL/GenBank/DDBJ databases">
        <title>Genomic Encyclopedia of Type Strains, Phase IV (KMG-IV): sequencing the most valuable type-strain genomes for metagenomic binning, comparative biology and taxonomic classification.</title>
        <authorList>
            <person name="Goeker M."/>
        </authorList>
    </citation>
    <scope>NUCLEOTIDE SEQUENCE [LARGE SCALE GENOMIC DNA]</scope>
    <source>
        <strain evidence="5 6">DSM 14349</strain>
    </source>
</reference>
<dbReference type="RefSeq" id="WP_210089695.1">
    <property type="nucleotide sequence ID" value="NZ_JAGGKG010000012.1"/>
</dbReference>
<gene>
    <name evidence="5" type="ORF">J2Z32_002746</name>
</gene>
<evidence type="ECO:0000313" key="5">
    <source>
        <dbReference type="EMBL" id="MBP1906097.1"/>
    </source>
</evidence>
<feature type="chain" id="PRO_5046543712" evidence="3">
    <location>
        <begin position="25"/>
        <end position="224"/>
    </location>
</feature>
<dbReference type="InterPro" id="IPR012533">
    <property type="entry name" value="YcnI-copper_dom"/>
</dbReference>
<keyword evidence="3" id="KW-0732">Signal</keyword>
<feature type="domain" description="YncI copper-binding" evidence="4">
    <location>
        <begin position="25"/>
        <end position="141"/>
    </location>
</feature>
<dbReference type="EMBL" id="JAGGKG010000012">
    <property type="protein sequence ID" value="MBP1906097.1"/>
    <property type="molecule type" value="Genomic_DNA"/>
</dbReference>
<proteinExistence type="predicted"/>
<dbReference type="Proteomes" id="UP001519272">
    <property type="component" value="Unassembled WGS sequence"/>
</dbReference>
<organism evidence="5 6">
    <name type="scientific">Paenibacillus turicensis</name>
    <dbReference type="NCBI Taxonomy" id="160487"/>
    <lineage>
        <taxon>Bacteria</taxon>
        <taxon>Bacillati</taxon>
        <taxon>Bacillota</taxon>
        <taxon>Bacilli</taxon>
        <taxon>Bacillales</taxon>
        <taxon>Paenibacillaceae</taxon>
        <taxon>Paenibacillus</taxon>
    </lineage>
</organism>
<comment type="caution">
    <text evidence="5">The sequence shown here is derived from an EMBL/GenBank/DDBJ whole genome shotgun (WGS) entry which is preliminary data.</text>
</comment>
<keyword evidence="6" id="KW-1185">Reference proteome</keyword>
<feature type="compositionally biased region" description="Low complexity" evidence="1">
    <location>
        <begin position="179"/>
        <end position="194"/>
    </location>
</feature>
<evidence type="ECO:0000256" key="1">
    <source>
        <dbReference type="SAM" id="MobiDB-lite"/>
    </source>
</evidence>
<dbReference type="Pfam" id="PF07987">
    <property type="entry name" value="DUF1775"/>
    <property type="match status" value="1"/>
</dbReference>
<keyword evidence="2" id="KW-0812">Transmembrane</keyword>
<dbReference type="CDD" id="cd08545">
    <property type="entry name" value="YcnI_like"/>
    <property type="match status" value="1"/>
</dbReference>
<evidence type="ECO:0000313" key="6">
    <source>
        <dbReference type="Proteomes" id="UP001519272"/>
    </source>
</evidence>
<name>A0ABS4FU40_9BACL</name>
<accession>A0ABS4FU40</accession>
<feature type="transmembrane region" description="Helical" evidence="2">
    <location>
        <begin position="200"/>
        <end position="220"/>
    </location>
</feature>
<dbReference type="Gene3D" id="2.60.40.2230">
    <property type="entry name" value="Uncharacterised protein YcnI-like PF07987, DUF1775"/>
    <property type="match status" value="1"/>
</dbReference>
<feature type="compositionally biased region" description="Basic and acidic residues" evidence="1">
    <location>
        <begin position="166"/>
        <end position="178"/>
    </location>
</feature>
<protein>
    <submittedName>
        <fullName evidence="5">Uncharacterized protein YcnI</fullName>
    </submittedName>
</protein>
<evidence type="ECO:0000256" key="2">
    <source>
        <dbReference type="SAM" id="Phobius"/>
    </source>
</evidence>
<sequence length="224" mass="24033">MKKFFSTTATLLLGLFLFSNGASAHVTVKPSMSTTNAWETYTVTVPVEKEIATTKVTLQIPSGVQFELYRSMPEWTAEISKDEANKEVSTITWTANKDGIQPGQFEKFEFMAKNPNTASTLAWKAIQYYSDGTSVSWTGEKGSPTPYSITAITAKGASQDSASTDNHSHNDHADHADGSSKQTSTSSKQAGKEASSSSSISTLLSAGALLISCAALWVGLRRSK</sequence>
<dbReference type="InterPro" id="IPR038507">
    <property type="entry name" value="YcnI-like_sf"/>
</dbReference>
<feature type="signal peptide" evidence="3">
    <location>
        <begin position="1"/>
        <end position="24"/>
    </location>
</feature>
<evidence type="ECO:0000259" key="4">
    <source>
        <dbReference type="Pfam" id="PF07987"/>
    </source>
</evidence>
<evidence type="ECO:0000256" key="3">
    <source>
        <dbReference type="SAM" id="SignalP"/>
    </source>
</evidence>
<keyword evidence="2" id="KW-1133">Transmembrane helix</keyword>